<dbReference type="PROSITE" id="PS50102">
    <property type="entry name" value="RRM"/>
    <property type="match status" value="1"/>
</dbReference>
<dbReference type="HOGENOM" id="CLU_011836_0_0_1"/>
<dbReference type="PhylomeDB" id="T1JNT8"/>
<dbReference type="Pfam" id="PF00076">
    <property type="entry name" value="RRM_1"/>
    <property type="match status" value="1"/>
</dbReference>
<comment type="subunit">
    <text evidence="19">Interacts with CNOT1 via its C-terminus but does not stably associate with the CCR4-NOT complex. Interacts (via RING domain) with UBE2D2. Interacts with ABCE1, PINK1 and PELO.</text>
</comment>
<dbReference type="PROSITE" id="PS50089">
    <property type="entry name" value="ZF_RING_2"/>
    <property type="match status" value="1"/>
</dbReference>
<keyword evidence="32" id="KW-1185">Reference proteome</keyword>
<feature type="compositionally biased region" description="Pro residues" evidence="27">
    <location>
        <begin position="245"/>
        <end position="255"/>
    </location>
</feature>
<feature type="domain" description="C3H1-type" evidence="30">
    <location>
        <begin position="187"/>
        <end position="214"/>
    </location>
</feature>
<feature type="region of interest" description="Disordered" evidence="27">
    <location>
        <begin position="458"/>
        <end position="484"/>
    </location>
</feature>
<evidence type="ECO:0000259" key="30">
    <source>
        <dbReference type="PROSITE" id="PS50103"/>
    </source>
</evidence>
<evidence type="ECO:0000256" key="22">
    <source>
        <dbReference type="ARBA" id="ARBA00077837"/>
    </source>
</evidence>
<keyword evidence="7" id="KW-0963">Cytoplasm</keyword>
<keyword evidence="17" id="KW-0539">Nucleus</keyword>
<feature type="region of interest" description="Disordered" evidence="27">
    <location>
        <begin position="775"/>
        <end position="799"/>
    </location>
</feature>
<sequence>MSANDDQNIECPLCMEPLEMDDINFFPCTCGYQICRFCWHRIRTDENGLCPACRKQYPEDPADFKPLTQEELQKIKTEKRQKDMQRKQKLSENRKHLANVRVVQKNLVFVVGLSQRLADTEVLKRHEYFGKFGKIHKVVINMSTSYAGSQGPSASAYVTYHRSDDALRAIHAVNNIYVDGRTLKASLGTTKYCSHFLRGQQCPKPDCMYLHELGDEAASFTKEEMQQGKHQDYERKLHEQLFSNPPAPQQPPPPAAVVEKSKEQTRKQASSPIPQQQPPQQIQQPQLQQQPPPLQQPQRQSPLNANSNDAWPSLQSGFVNNSSSSQSNTKGDVRQKSQQNIPAGKLDRGSSAGCRNRPVSSDEECSTIGNCRSKDQLPSTVQHQTTVLQQNTTMGDRSLQIPLESHNDALLSPTKTDSKFPQNCPLTRSSSSVNSFSSANTLQQNRMLFDSTDNNSFFSSDNGFPQRSRNLDSSPSSPPENTEWATNCTDAPPLITAETLPVCSATDWQAAFGFSCAPTNKDDDLGFDPWDESSKALADLMEKESMSDRPTHYPNKGVATFGFPVNRSSSQMSMNHIDHRSNNLMGSPRRLGVPPGFSTNQSNPLSRQINRPQQQNSIGTNRSKTIFMNLTHNNVMSNSSNNYLQETASPNLGFSNHMKDRTSNNTKALENFAMKEWQDSLRALLPNININYSTQHPVSQNQKPWNPPPQTHLSWIAQDPAIVSTGNPTESRSDSPPHWMRSLHQLTEIDAPAPYNNHRLPFTTQFAYRPAAWPAAQQAPPPPGFSTAHKVHRHAKDYH</sequence>
<evidence type="ECO:0000256" key="16">
    <source>
        <dbReference type="ARBA" id="ARBA00023054"/>
    </source>
</evidence>
<keyword evidence="13 26" id="KW-0862">Zinc</keyword>
<dbReference type="Proteomes" id="UP000014500">
    <property type="component" value="Unassembled WGS sequence"/>
</dbReference>
<keyword evidence="6" id="KW-0488">Methylation</keyword>
<evidence type="ECO:0000256" key="17">
    <source>
        <dbReference type="ARBA" id="ARBA00023242"/>
    </source>
</evidence>
<evidence type="ECO:0000256" key="23">
    <source>
        <dbReference type="ARBA" id="ARBA00083547"/>
    </source>
</evidence>
<keyword evidence="12" id="KW-0833">Ubl conjugation pathway</keyword>
<dbReference type="STRING" id="126957.T1JNT8"/>
<comment type="function">
    <text evidence="18">Has E3 ubiquitin ligase activity, promoting ubiquitination and degradation of target proteins. Involved in activation of the JAK/STAT pathway. Catalyzes ubiquitination of methylated RBM15. Plays a role in quality control of translation of mitochondrial outer membrane-localized mRNA. As part of the PINK1-regulated signaling, upon mitochondria damage, ubiquitinates ABCE1 and thereby recruits autophagy receptors to the mitochondrial outer membrane to initiate mitophagy.</text>
</comment>
<dbReference type="EMBL" id="JH432010">
    <property type="status" value="NOT_ANNOTATED_CDS"/>
    <property type="molecule type" value="Genomic_DNA"/>
</dbReference>
<dbReference type="InterPro" id="IPR000571">
    <property type="entry name" value="Znf_CCCH"/>
</dbReference>
<dbReference type="FunFam" id="3.30.70.330:FF:000044">
    <property type="entry name" value="Putative ccr4-not transcription complex subunit 4"/>
    <property type="match status" value="1"/>
</dbReference>
<keyword evidence="11 26" id="KW-0863">Zinc-finger</keyword>
<feature type="domain" description="RRM" evidence="29">
    <location>
        <begin position="106"/>
        <end position="190"/>
    </location>
</feature>
<evidence type="ECO:0000256" key="13">
    <source>
        <dbReference type="ARBA" id="ARBA00022833"/>
    </source>
</evidence>
<dbReference type="GO" id="GO:0030014">
    <property type="term" value="C:CCR4-NOT complex"/>
    <property type="evidence" value="ECO:0007669"/>
    <property type="project" value="InterPro"/>
</dbReference>
<organism evidence="31 32">
    <name type="scientific">Strigamia maritima</name>
    <name type="common">European centipede</name>
    <name type="synonym">Geophilus maritimus</name>
    <dbReference type="NCBI Taxonomy" id="126957"/>
    <lineage>
        <taxon>Eukaryota</taxon>
        <taxon>Metazoa</taxon>
        <taxon>Ecdysozoa</taxon>
        <taxon>Arthropoda</taxon>
        <taxon>Myriapoda</taxon>
        <taxon>Chilopoda</taxon>
        <taxon>Pleurostigmophora</taxon>
        <taxon>Geophilomorpha</taxon>
        <taxon>Linotaeniidae</taxon>
        <taxon>Strigamia</taxon>
    </lineage>
</organism>
<dbReference type="GO" id="GO:0005634">
    <property type="term" value="C:nucleus"/>
    <property type="evidence" value="ECO:0007669"/>
    <property type="project" value="UniProtKB-SubCell"/>
</dbReference>
<evidence type="ECO:0000256" key="19">
    <source>
        <dbReference type="ARBA" id="ARBA00062432"/>
    </source>
</evidence>
<evidence type="ECO:0000256" key="10">
    <source>
        <dbReference type="ARBA" id="ARBA00022723"/>
    </source>
</evidence>
<evidence type="ECO:0000256" key="4">
    <source>
        <dbReference type="ARBA" id="ARBA00004906"/>
    </source>
</evidence>
<feature type="compositionally biased region" description="Polar residues" evidence="27">
    <location>
        <begin position="413"/>
        <end position="428"/>
    </location>
</feature>
<feature type="compositionally biased region" description="Polar residues" evidence="27">
    <location>
        <begin position="463"/>
        <end position="484"/>
    </location>
</feature>
<evidence type="ECO:0000256" key="27">
    <source>
        <dbReference type="SAM" id="MobiDB-lite"/>
    </source>
</evidence>
<comment type="pathway">
    <text evidence="4">Protein modification; protein ubiquitination.</text>
</comment>
<reference evidence="32" key="1">
    <citation type="submission" date="2011-05" db="EMBL/GenBank/DDBJ databases">
        <authorList>
            <person name="Richards S.R."/>
            <person name="Qu J."/>
            <person name="Jiang H."/>
            <person name="Jhangiani S.N."/>
            <person name="Agravi P."/>
            <person name="Goodspeed R."/>
            <person name="Gross S."/>
            <person name="Mandapat C."/>
            <person name="Jackson L."/>
            <person name="Mathew T."/>
            <person name="Pu L."/>
            <person name="Thornton R."/>
            <person name="Saada N."/>
            <person name="Wilczek-Boney K.B."/>
            <person name="Lee S."/>
            <person name="Kovar C."/>
            <person name="Wu Y."/>
            <person name="Scherer S.E."/>
            <person name="Worley K.C."/>
            <person name="Muzny D.M."/>
            <person name="Gibbs R."/>
        </authorList>
    </citation>
    <scope>NUCLEOTIDE SEQUENCE</scope>
    <source>
        <strain evidence="32">Brora</strain>
    </source>
</reference>
<keyword evidence="9" id="KW-0808">Transferase</keyword>
<evidence type="ECO:0000256" key="21">
    <source>
        <dbReference type="ARBA" id="ARBA00075062"/>
    </source>
</evidence>
<feature type="compositionally biased region" description="Low complexity" evidence="27">
    <location>
        <begin position="272"/>
        <end position="289"/>
    </location>
</feature>
<dbReference type="PANTHER" id="PTHR12603">
    <property type="entry name" value="CCR4-NOT TRANSCRIPTION COMPLEX RELATED"/>
    <property type="match status" value="1"/>
</dbReference>
<dbReference type="OMA" id="PLESHND"/>
<dbReference type="InterPro" id="IPR034261">
    <property type="entry name" value="CNOT4_RRM"/>
</dbReference>
<dbReference type="PROSITE" id="PS50103">
    <property type="entry name" value="ZF_C3H1"/>
    <property type="match status" value="1"/>
</dbReference>
<comment type="catalytic activity">
    <reaction evidence="1">
        <text>S-ubiquitinyl-[E2 ubiquitin-conjugating enzyme]-L-cysteine + [acceptor protein]-L-lysine = [E2 ubiquitin-conjugating enzyme]-L-cysteine + N(6)-ubiquitinyl-[acceptor protein]-L-lysine.</text>
        <dbReference type="EC" id="2.3.2.27"/>
    </reaction>
</comment>
<evidence type="ECO:0000256" key="6">
    <source>
        <dbReference type="ARBA" id="ARBA00022481"/>
    </source>
</evidence>
<evidence type="ECO:0000256" key="24">
    <source>
        <dbReference type="ARBA" id="ARBA00083942"/>
    </source>
</evidence>
<feature type="compositionally biased region" description="Basic residues" evidence="27">
    <location>
        <begin position="789"/>
        <end position="799"/>
    </location>
</feature>
<dbReference type="SUPFAM" id="SSF54928">
    <property type="entry name" value="RNA-binding domain, RBD"/>
    <property type="match status" value="1"/>
</dbReference>
<keyword evidence="14" id="KW-0832">Ubl conjugation</keyword>
<dbReference type="CDD" id="cd16618">
    <property type="entry name" value="mRING-HC-C4C4_CNOT4"/>
    <property type="match status" value="1"/>
</dbReference>
<keyword evidence="15 25" id="KW-0694">RNA-binding</keyword>
<evidence type="ECO:0000256" key="12">
    <source>
        <dbReference type="ARBA" id="ARBA00022786"/>
    </source>
</evidence>
<evidence type="ECO:0000256" key="15">
    <source>
        <dbReference type="ARBA" id="ARBA00022884"/>
    </source>
</evidence>
<dbReference type="GO" id="GO:0005829">
    <property type="term" value="C:cytosol"/>
    <property type="evidence" value="ECO:0007669"/>
    <property type="project" value="UniProtKB-ARBA"/>
</dbReference>
<feature type="domain" description="RING-type" evidence="28">
    <location>
        <begin position="11"/>
        <end position="54"/>
    </location>
</feature>
<dbReference type="InterPro" id="IPR003954">
    <property type="entry name" value="RRM_euk-type"/>
</dbReference>
<evidence type="ECO:0000313" key="31">
    <source>
        <dbReference type="EnsemblMetazoa" id="SMAR015517-PA"/>
    </source>
</evidence>
<dbReference type="SMART" id="SM00361">
    <property type="entry name" value="RRM_1"/>
    <property type="match status" value="1"/>
</dbReference>
<dbReference type="GO" id="GO:0008270">
    <property type="term" value="F:zinc ion binding"/>
    <property type="evidence" value="ECO:0007669"/>
    <property type="project" value="UniProtKB-KW"/>
</dbReference>
<keyword evidence="16" id="KW-0175">Coiled coil</keyword>
<dbReference type="EnsemblMetazoa" id="SMAR015517-RA">
    <property type="protein sequence ID" value="SMAR015517-PA"/>
    <property type="gene ID" value="SMAR015517"/>
</dbReference>
<dbReference type="GO" id="GO:0061630">
    <property type="term" value="F:ubiquitin protein ligase activity"/>
    <property type="evidence" value="ECO:0007669"/>
    <property type="project" value="UniProtKB-EC"/>
</dbReference>
<evidence type="ECO:0000256" key="8">
    <source>
        <dbReference type="ARBA" id="ARBA00022553"/>
    </source>
</evidence>
<dbReference type="GO" id="GO:0003723">
    <property type="term" value="F:RNA binding"/>
    <property type="evidence" value="ECO:0007669"/>
    <property type="project" value="UniProtKB-UniRule"/>
</dbReference>
<dbReference type="InterPro" id="IPR001841">
    <property type="entry name" value="Znf_RING"/>
</dbReference>
<evidence type="ECO:0000259" key="29">
    <source>
        <dbReference type="PROSITE" id="PS50102"/>
    </source>
</evidence>
<dbReference type="SUPFAM" id="SSF57850">
    <property type="entry name" value="RING/U-box"/>
    <property type="match status" value="1"/>
</dbReference>
<evidence type="ECO:0000259" key="28">
    <source>
        <dbReference type="PROSITE" id="PS50089"/>
    </source>
</evidence>
<dbReference type="GO" id="GO:0016567">
    <property type="term" value="P:protein ubiquitination"/>
    <property type="evidence" value="ECO:0007669"/>
    <property type="project" value="TreeGrafter"/>
</dbReference>
<dbReference type="InterPro" id="IPR013083">
    <property type="entry name" value="Znf_RING/FYVE/PHD"/>
</dbReference>
<evidence type="ECO:0000256" key="25">
    <source>
        <dbReference type="PROSITE-ProRule" id="PRU00176"/>
    </source>
</evidence>
<dbReference type="CDD" id="cd12438">
    <property type="entry name" value="RRM_CNOT4"/>
    <property type="match status" value="1"/>
</dbReference>
<dbReference type="Pfam" id="PF14570">
    <property type="entry name" value="zf-RING_4"/>
    <property type="match status" value="1"/>
</dbReference>
<feature type="compositionally biased region" description="Polar residues" evidence="27">
    <location>
        <begin position="299"/>
        <end position="319"/>
    </location>
</feature>
<evidence type="ECO:0000256" key="3">
    <source>
        <dbReference type="ARBA" id="ARBA00004496"/>
    </source>
</evidence>
<feature type="zinc finger region" description="C3H1-type" evidence="26">
    <location>
        <begin position="187"/>
        <end position="214"/>
    </location>
</feature>
<reference evidence="31" key="2">
    <citation type="submission" date="2015-02" db="UniProtKB">
        <authorList>
            <consortium name="EnsemblMetazoa"/>
        </authorList>
    </citation>
    <scope>IDENTIFICATION</scope>
</reference>
<proteinExistence type="predicted"/>
<dbReference type="FunFam" id="3.30.40.10:FF:000006">
    <property type="entry name" value="CCR4-NOT transcription complex subunit 4"/>
    <property type="match status" value="1"/>
</dbReference>
<evidence type="ECO:0000256" key="9">
    <source>
        <dbReference type="ARBA" id="ARBA00022679"/>
    </source>
</evidence>
<evidence type="ECO:0000256" key="5">
    <source>
        <dbReference type="ARBA" id="ARBA00012483"/>
    </source>
</evidence>
<dbReference type="EC" id="2.3.2.27" evidence="5"/>
<evidence type="ECO:0000256" key="11">
    <source>
        <dbReference type="ARBA" id="ARBA00022771"/>
    </source>
</evidence>
<evidence type="ECO:0000256" key="1">
    <source>
        <dbReference type="ARBA" id="ARBA00000900"/>
    </source>
</evidence>
<dbReference type="PANTHER" id="PTHR12603:SF0">
    <property type="entry name" value="CCR4-NOT TRANSCRIPTION COMPLEX SUBUNIT 4"/>
    <property type="match status" value="1"/>
</dbReference>
<dbReference type="Gene3D" id="3.30.70.330">
    <property type="match status" value="1"/>
</dbReference>
<feature type="region of interest" description="Disordered" evidence="27">
    <location>
        <begin position="409"/>
        <end position="437"/>
    </location>
</feature>
<dbReference type="Gene3D" id="3.30.40.10">
    <property type="entry name" value="Zinc/RING finger domain, C3HC4 (zinc finger)"/>
    <property type="match status" value="1"/>
</dbReference>
<accession>T1JNT8</accession>
<dbReference type="InterPro" id="IPR035979">
    <property type="entry name" value="RBD_domain_sf"/>
</dbReference>
<evidence type="ECO:0000256" key="18">
    <source>
        <dbReference type="ARBA" id="ARBA00057081"/>
    </source>
</evidence>
<dbReference type="InterPro" id="IPR012677">
    <property type="entry name" value="Nucleotide-bd_a/b_plait_sf"/>
</dbReference>
<dbReference type="InterPro" id="IPR039515">
    <property type="entry name" value="NOT4_mRING-HC-C4C4"/>
</dbReference>
<evidence type="ECO:0000256" key="14">
    <source>
        <dbReference type="ARBA" id="ARBA00022843"/>
    </source>
</evidence>
<protein>
    <recommendedName>
        <fullName evidence="20">CCR4-NOT transcription complex subunit 4</fullName>
        <ecNumber evidence="5">2.3.2.27</ecNumber>
    </recommendedName>
    <alternativeName>
        <fullName evidence="23">CCR4-associated factor 4</fullName>
    </alternativeName>
    <alternativeName>
        <fullName evidence="24">E3 ubiquitin-protein ligase CNOT4</fullName>
    </alternativeName>
    <alternativeName>
        <fullName evidence="21">Potential transcriptional repressor NOT4Hp</fullName>
    </alternativeName>
    <alternativeName>
        <fullName evidence="22">RING-type E3 ubiquitin transferase CNOT4</fullName>
    </alternativeName>
</protein>
<name>T1JNT8_STRMM</name>
<keyword evidence="8" id="KW-0597">Phosphoprotein</keyword>
<evidence type="ECO:0000256" key="20">
    <source>
        <dbReference type="ARBA" id="ARBA00071435"/>
    </source>
</evidence>
<keyword evidence="10 26" id="KW-0479">Metal-binding</keyword>
<dbReference type="InterPro" id="IPR039780">
    <property type="entry name" value="Mot2"/>
</dbReference>
<comment type="subcellular location">
    <subcellularLocation>
        <location evidence="3">Cytoplasm</location>
    </subcellularLocation>
    <subcellularLocation>
        <location evidence="2">Nucleus</location>
    </subcellularLocation>
</comment>
<evidence type="ECO:0000313" key="32">
    <source>
        <dbReference type="Proteomes" id="UP000014500"/>
    </source>
</evidence>
<dbReference type="AlphaFoldDB" id="T1JNT8"/>
<evidence type="ECO:0000256" key="7">
    <source>
        <dbReference type="ARBA" id="ARBA00022490"/>
    </source>
</evidence>
<evidence type="ECO:0000256" key="2">
    <source>
        <dbReference type="ARBA" id="ARBA00004123"/>
    </source>
</evidence>
<dbReference type="eggNOG" id="KOG2068">
    <property type="taxonomic scope" value="Eukaryota"/>
</dbReference>
<evidence type="ECO:0000256" key="26">
    <source>
        <dbReference type="PROSITE-ProRule" id="PRU00723"/>
    </source>
</evidence>
<dbReference type="InterPro" id="IPR000504">
    <property type="entry name" value="RRM_dom"/>
</dbReference>
<feature type="region of interest" description="Disordered" evidence="27">
    <location>
        <begin position="242"/>
        <end position="378"/>
    </location>
</feature>